<keyword evidence="3" id="KW-0436">Ligase</keyword>
<proteinExistence type="inferred from homology"/>
<dbReference type="GO" id="GO:0016874">
    <property type="term" value="F:ligase activity"/>
    <property type="evidence" value="ECO:0007669"/>
    <property type="project" value="UniProtKB-UniRule"/>
</dbReference>
<dbReference type="Pfam" id="PF07503">
    <property type="entry name" value="zf-HYPF"/>
    <property type="match status" value="2"/>
</dbReference>
<evidence type="ECO:0000256" key="9">
    <source>
        <dbReference type="PROSITE-ProRule" id="PRU00520"/>
    </source>
</evidence>
<comment type="similarity">
    <text evidence="2 8">Belongs to the carbamoyltransferase HypF family.</text>
</comment>
<sequence>MPTGCVRVQTSENNELVCQRVRINGVVQGVGFRPLVWRLAKELGLTGWVRNDARGVELEVSGLRSHVETLIERLHRDAPPNAQIDAITSRYTESVSVSGDFFILDSRGGRSATMIGPDMTVCRDCLAEMFDPSSRRWRYALTNCGHCGSRYSICTGLPFDRARTSLKPFAMCGKCEGEYHRAHDRRLHAEGNCCPRCGPQISLLDAAGKPIPGDVVVNALALIRAGRVVAIKGPGGFHLFCDAHNPAAVALMRERKRRQCKPFPVMFASAMSALPYVQFRVGEPGLLTLPERPIILLNKRKRCDEVMPAVAPELHWLGVVLPFAPIHYLLFHEAAGRPSGLQWLESDQELVLMMSSGNLAREPIAIDNDEALQRLAGVADAFLMHDGKIVTRCDDSVACSAPGGLQLIRRSRGYAPKALKLPQSGPPVLAVGGPVKNAICVTRGNEAFVSQHIGELSNPVAAVGFEDTVQHLLKMLEVVPAVIAHDIHRDAYVTALVDEMARERDVPMLAVQHHHAHVAAVLAEHQVVEPTYGLALDGGELGTDGTIWGGELLKVSGARFERVGHLSPFLLPGSEIESRVPWRLAASILQSLGRGDEIVRRFAGLAGVENVAAELAAGAMGRQSSSLGRLFEAAAGLLGIRHELIYRDQAGLLMEGYAERFGAAEPLPDGWRVSGNWLDLLPVFDYLREEREPQRGAAVFYATVAAALADWMHTLVPEGSAVAAGGGCMQNQVFSRELRFRAGKFGLTFIEARRLPPSDGALALGQAWVAQRYLLGDSLG</sequence>
<evidence type="ECO:0000256" key="7">
    <source>
        <dbReference type="ARBA" id="ARBA00048220"/>
    </source>
</evidence>
<dbReference type="GO" id="GO:0003998">
    <property type="term" value="F:acylphosphatase activity"/>
    <property type="evidence" value="ECO:0007669"/>
    <property type="project" value="UniProtKB-EC"/>
</dbReference>
<keyword evidence="6" id="KW-0862">Zinc</keyword>
<dbReference type="InterPro" id="IPR017968">
    <property type="entry name" value="Acylphosphatase_CS"/>
</dbReference>
<dbReference type="InterPro" id="IPR001792">
    <property type="entry name" value="Acylphosphatase-like_dom"/>
</dbReference>
<dbReference type="PIRSF" id="PIRSF006256">
    <property type="entry name" value="CMPcnvr_hdrg_mat"/>
    <property type="match status" value="1"/>
</dbReference>
<dbReference type="Pfam" id="PF01300">
    <property type="entry name" value="Sua5_yciO_yrdC"/>
    <property type="match status" value="1"/>
</dbReference>
<comment type="function">
    <text evidence="8">Involved in the maturation of [NiFe] hydrogenases. Along with HypE, it catalyzes the synthesis of the CN ligands of the active site iron of [NiFe]-hydrogenases. HypF functions as a carbamoyl transferase using carbamoylphosphate as a substrate and transferring the carboxamido moiety in an ATP-dependent reaction to the thiolate of the C-terminal cysteine of HypE yielding a protein-S-carboxamide.</text>
</comment>
<dbReference type="Gene3D" id="3.30.420.40">
    <property type="match status" value="1"/>
</dbReference>
<evidence type="ECO:0000256" key="1">
    <source>
        <dbReference type="ARBA" id="ARBA00004711"/>
    </source>
</evidence>
<dbReference type="Gene3D" id="3.90.870.50">
    <property type="match status" value="1"/>
</dbReference>
<name>A0A1G7VYW9_9RHOO</name>
<keyword evidence="4" id="KW-0479">Metal-binding</keyword>
<evidence type="ECO:0000256" key="5">
    <source>
        <dbReference type="ARBA" id="ARBA00022771"/>
    </source>
</evidence>
<dbReference type="Gene3D" id="3.30.420.360">
    <property type="match status" value="1"/>
</dbReference>
<dbReference type="GO" id="GO:0016743">
    <property type="term" value="F:carboxyl- or carbamoyltransferase activity"/>
    <property type="evidence" value="ECO:0007669"/>
    <property type="project" value="UniProtKB-UniRule"/>
</dbReference>
<evidence type="ECO:0000256" key="2">
    <source>
        <dbReference type="ARBA" id="ARBA00008097"/>
    </source>
</evidence>
<keyword evidence="5" id="KW-0863">Zinc-finger</keyword>
<dbReference type="UniPathway" id="UPA00335"/>
<dbReference type="Proteomes" id="UP000198607">
    <property type="component" value="Unassembled WGS sequence"/>
</dbReference>
<dbReference type="InterPro" id="IPR006070">
    <property type="entry name" value="Sua5-like_dom"/>
</dbReference>
<evidence type="ECO:0000313" key="13">
    <source>
        <dbReference type="Proteomes" id="UP000198607"/>
    </source>
</evidence>
<dbReference type="InterPro" id="IPR017945">
    <property type="entry name" value="DHBP_synth_RibB-like_a/b_dom"/>
</dbReference>
<evidence type="ECO:0000256" key="3">
    <source>
        <dbReference type="ARBA" id="ARBA00022598"/>
    </source>
</evidence>
<dbReference type="InterPro" id="IPR041440">
    <property type="entry name" value="HypF_C"/>
</dbReference>
<reference evidence="12 13" key="1">
    <citation type="submission" date="2016-10" db="EMBL/GenBank/DDBJ databases">
        <authorList>
            <person name="de Groot N.N."/>
        </authorList>
    </citation>
    <scope>NUCLEOTIDE SEQUENCE [LARGE SCALE GENOMIC DNA]</scope>
    <source>
        <strain evidence="12 13">DSM 5885</strain>
    </source>
</reference>
<dbReference type="InterPro" id="IPR055128">
    <property type="entry name" value="HypF_C_2"/>
</dbReference>
<dbReference type="PROSITE" id="PS51160">
    <property type="entry name" value="ACYLPHOSPHATASE_3"/>
    <property type="match status" value="1"/>
</dbReference>
<dbReference type="InterPro" id="IPR011125">
    <property type="entry name" value="Znf_HypF"/>
</dbReference>
<dbReference type="PANTHER" id="PTHR42959">
    <property type="entry name" value="CARBAMOYLTRANSFERASE"/>
    <property type="match status" value="1"/>
</dbReference>
<protein>
    <recommendedName>
        <fullName evidence="8">Carbamoyltransferase HypF</fullName>
        <ecNumber evidence="8">6.2.-.-</ecNumber>
    </recommendedName>
</protein>
<evidence type="ECO:0000256" key="4">
    <source>
        <dbReference type="ARBA" id="ARBA00022723"/>
    </source>
</evidence>
<comment type="pathway">
    <text evidence="1 8">Protein modification; [NiFe] hydrogenase maturation.</text>
</comment>
<feature type="active site" evidence="9">
    <location>
        <position position="33"/>
    </location>
</feature>
<evidence type="ECO:0000256" key="8">
    <source>
        <dbReference type="PIRNR" id="PIRNR006256"/>
    </source>
</evidence>
<dbReference type="STRING" id="83767.SAMN05660652_00354"/>
<dbReference type="GO" id="GO:0003725">
    <property type="term" value="F:double-stranded RNA binding"/>
    <property type="evidence" value="ECO:0007669"/>
    <property type="project" value="InterPro"/>
</dbReference>
<dbReference type="SUPFAM" id="SSF55821">
    <property type="entry name" value="YrdC/RibB"/>
    <property type="match status" value="1"/>
</dbReference>
<dbReference type="Pfam" id="PF00708">
    <property type="entry name" value="Acylphosphatase"/>
    <property type="match status" value="1"/>
</dbReference>
<dbReference type="Pfam" id="PF17788">
    <property type="entry name" value="HypF_C"/>
    <property type="match status" value="1"/>
</dbReference>
<dbReference type="GO" id="GO:0008270">
    <property type="term" value="F:zinc ion binding"/>
    <property type="evidence" value="ECO:0007669"/>
    <property type="project" value="UniProtKB-KW"/>
</dbReference>
<comment type="catalytic activity">
    <reaction evidence="7 8">
        <text>C-terminal L-cysteinyl-[HypE protein] + carbamoyl phosphate + ATP + H2O = C-terminal S-carboxamide-L-cysteinyl-[HypE protein] + AMP + phosphate + diphosphate + H(+)</text>
        <dbReference type="Rhea" id="RHEA:55636"/>
        <dbReference type="Rhea" id="RHEA-COMP:14247"/>
        <dbReference type="Rhea" id="RHEA-COMP:14392"/>
        <dbReference type="ChEBI" id="CHEBI:15377"/>
        <dbReference type="ChEBI" id="CHEBI:15378"/>
        <dbReference type="ChEBI" id="CHEBI:30616"/>
        <dbReference type="ChEBI" id="CHEBI:33019"/>
        <dbReference type="ChEBI" id="CHEBI:43474"/>
        <dbReference type="ChEBI" id="CHEBI:58228"/>
        <dbReference type="ChEBI" id="CHEBI:76913"/>
        <dbReference type="ChEBI" id="CHEBI:139126"/>
        <dbReference type="ChEBI" id="CHEBI:456215"/>
    </reaction>
</comment>
<gene>
    <name evidence="12" type="ORF">SAMN05660652_00354</name>
</gene>
<evidence type="ECO:0000259" key="11">
    <source>
        <dbReference type="PROSITE" id="PS51163"/>
    </source>
</evidence>
<feature type="active site" evidence="9">
    <location>
        <position position="51"/>
    </location>
</feature>
<dbReference type="InterPro" id="IPR036046">
    <property type="entry name" value="Acylphosphatase-like_dom_sf"/>
</dbReference>
<dbReference type="PANTHER" id="PTHR42959:SF1">
    <property type="entry name" value="CARBAMOYLTRANSFERASE HYPF"/>
    <property type="match status" value="1"/>
</dbReference>
<dbReference type="AlphaFoldDB" id="A0A1G7VYW9"/>
<feature type="domain" description="Acylphosphatase-like" evidence="10">
    <location>
        <begin position="18"/>
        <end position="105"/>
    </location>
</feature>
<comment type="catalytic activity">
    <reaction evidence="9">
        <text>an acyl phosphate + H2O = a carboxylate + phosphate + H(+)</text>
        <dbReference type="Rhea" id="RHEA:14965"/>
        <dbReference type="ChEBI" id="CHEBI:15377"/>
        <dbReference type="ChEBI" id="CHEBI:15378"/>
        <dbReference type="ChEBI" id="CHEBI:29067"/>
        <dbReference type="ChEBI" id="CHEBI:43474"/>
        <dbReference type="ChEBI" id="CHEBI:59918"/>
        <dbReference type="EC" id="3.6.1.7"/>
    </reaction>
</comment>
<dbReference type="NCBIfam" id="TIGR00143">
    <property type="entry name" value="hypF"/>
    <property type="match status" value="1"/>
</dbReference>
<organism evidence="12 13">
    <name type="scientific">Propionivibrio dicarboxylicus</name>
    <dbReference type="NCBI Taxonomy" id="83767"/>
    <lineage>
        <taxon>Bacteria</taxon>
        <taxon>Pseudomonadati</taxon>
        <taxon>Pseudomonadota</taxon>
        <taxon>Betaproteobacteria</taxon>
        <taxon>Rhodocyclales</taxon>
        <taxon>Rhodocyclaceae</taxon>
        <taxon>Propionivibrio</taxon>
    </lineage>
</organism>
<dbReference type="PROSITE" id="PS51163">
    <property type="entry name" value="YRDC"/>
    <property type="match status" value="1"/>
</dbReference>
<dbReference type="GO" id="GO:0051604">
    <property type="term" value="P:protein maturation"/>
    <property type="evidence" value="ECO:0007669"/>
    <property type="project" value="TreeGrafter"/>
</dbReference>
<evidence type="ECO:0000313" key="12">
    <source>
        <dbReference type="EMBL" id="SDG64937.1"/>
    </source>
</evidence>
<dbReference type="Gene3D" id="3.30.110.120">
    <property type="match status" value="1"/>
</dbReference>
<feature type="domain" description="YrdC-like" evidence="11">
    <location>
        <begin position="213"/>
        <end position="413"/>
    </location>
</feature>
<keyword evidence="9" id="KW-0378">Hydrolase</keyword>
<evidence type="ECO:0000259" key="10">
    <source>
        <dbReference type="PROSITE" id="PS51160"/>
    </source>
</evidence>
<dbReference type="EMBL" id="FNCY01000001">
    <property type="protein sequence ID" value="SDG64937.1"/>
    <property type="molecule type" value="Genomic_DNA"/>
</dbReference>
<dbReference type="Pfam" id="PF22521">
    <property type="entry name" value="HypF_C_2"/>
    <property type="match status" value="1"/>
</dbReference>
<dbReference type="OrthoDB" id="9808093at2"/>
<keyword evidence="13" id="KW-1185">Reference proteome</keyword>
<dbReference type="InterPro" id="IPR004421">
    <property type="entry name" value="Carbamoyltransferase_HypF"/>
</dbReference>
<dbReference type="EC" id="6.2.-.-" evidence="8"/>
<dbReference type="PROSITE" id="PS00150">
    <property type="entry name" value="ACYLPHOSPHATASE_1"/>
    <property type="match status" value="1"/>
</dbReference>
<accession>A0A1G7VYW9</accession>
<evidence type="ECO:0000256" key="6">
    <source>
        <dbReference type="ARBA" id="ARBA00022833"/>
    </source>
</evidence>
<dbReference type="SUPFAM" id="SSF54975">
    <property type="entry name" value="Acylphosphatase/BLUF domain-like"/>
    <property type="match status" value="1"/>
</dbReference>
<dbReference type="InterPro" id="IPR051060">
    <property type="entry name" value="Carbamoyltrans_HypF-like"/>
</dbReference>